<gene>
    <name evidence="2" type="ORF">AFUS01_LOCUS11440</name>
</gene>
<keyword evidence="1" id="KW-0472">Membrane</keyword>
<dbReference type="PANTHER" id="PTHR47760:SF1">
    <property type="entry name" value="G-PROTEIN COUPLED RECEPTORS FAMILY 1 PROFILE DOMAIN-CONTAINING PROTEIN"/>
    <property type="match status" value="1"/>
</dbReference>
<name>A0A8J2JUW6_9HEXA</name>
<evidence type="ECO:0000256" key="1">
    <source>
        <dbReference type="SAM" id="Phobius"/>
    </source>
</evidence>
<dbReference type="EMBL" id="CAJVCH010087981">
    <property type="protein sequence ID" value="CAG7722295.1"/>
    <property type="molecule type" value="Genomic_DNA"/>
</dbReference>
<evidence type="ECO:0008006" key="4">
    <source>
        <dbReference type="Google" id="ProtNLM"/>
    </source>
</evidence>
<dbReference type="OrthoDB" id="10033446at2759"/>
<feature type="transmembrane region" description="Helical" evidence="1">
    <location>
        <begin position="71"/>
        <end position="93"/>
    </location>
</feature>
<feature type="transmembrane region" description="Helical" evidence="1">
    <location>
        <begin position="36"/>
        <end position="59"/>
    </location>
</feature>
<dbReference type="PANTHER" id="PTHR47760">
    <property type="entry name" value="G-PROTEIN COUPLED RECEPTOR B0563.6-LIKE PROTEIN-RELATED"/>
    <property type="match status" value="1"/>
</dbReference>
<reference evidence="2" key="1">
    <citation type="submission" date="2021-06" db="EMBL/GenBank/DDBJ databases">
        <authorList>
            <person name="Hodson N. C."/>
            <person name="Mongue J. A."/>
            <person name="Jaron S. K."/>
        </authorList>
    </citation>
    <scope>NUCLEOTIDE SEQUENCE</scope>
</reference>
<keyword evidence="1" id="KW-1133">Transmembrane helix</keyword>
<keyword evidence="3" id="KW-1185">Reference proteome</keyword>
<accession>A0A8J2JUW6</accession>
<protein>
    <recommendedName>
        <fullName evidence="4">G-protein coupled receptors family 1 profile domain-containing protein</fullName>
    </recommendedName>
</protein>
<dbReference type="AlphaFoldDB" id="A0A8J2JUW6"/>
<proteinExistence type="predicted"/>
<dbReference type="SUPFAM" id="SSF81321">
    <property type="entry name" value="Family A G protein-coupled receptor-like"/>
    <property type="match status" value="1"/>
</dbReference>
<sequence>MYTNTSDLLVGTEGDLCGSSNASGGLSEEKKEALNWIAYKIIGPTIVSIGLLGNVLNLIVLTRPSFKGVTYTYLIGLACSDIGVLLCAVAFMGTKHSNSVVVKWFPEEIS</sequence>
<dbReference type="Proteomes" id="UP000708208">
    <property type="component" value="Unassembled WGS sequence"/>
</dbReference>
<evidence type="ECO:0000313" key="2">
    <source>
        <dbReference type="EMBL" id="CAG7722295.1"/>
    </source>
</evidence>
<evidence type="ECO:0000313" key="3">
    <source>
        <dbReference type="Proteomes" id="UP000708208"/>
    </source>
</evidence>
<keyword evidence="1" id="KW-0812">Transmembrane</keyword>
<dbReference type="InterPro" id="IPR053093">
    <property type="entry name" value="GPCR-like"/>
</dbReference>
<comment type="caution">
    <text evidence="2">The sequence shown here is derived from an EMBL/GenBank/DDBJ whole genome shotgun (WGS) entry which is preliminary data.</text>
</comment>
<organism evidence="2 3">
    <name type="scientific">Allacma fusca</name>
    <dbReference type="NCBI Taxonomy" id="39272"/>
    <lineage>
        <taxon>Eukaryota</taxon>
        <taxon>Metazoa</taxon>
        <taxon>Ecdysozoa</taxon>
        <taxon>Arthropoda</taxon>
        <taxon>Hexapoda</taxon>
        <taxon>Collembola</taxon>
        <taxon>Symphypleona</taxon>
        <taxon>Sminthuridae</taxon>
        <taxon>Allacma</taxon>
    </lineage>
</organism>